<organism evidence="10">
    <name type="scientific">Eutreptiella gymnastica</name>
    <dbReference type="NCBI Taxonomy" id="73025"/>
    <lineage>
        <taxon>Eukaryota</taxon>
        <taxon>Discoba</taxon>
        <taxon>Euglenozoa</taxon>
        <taxon>Euglenida</taxon>
        <taxon>Spirocuta</taxon>
        <taxon>Euglenophyceae</taxon>
        <taxon>Eutreptiales</taxon>
        <taxon>Eutreptiaceae</taxon>
        <taxon>Eutreptiella</taxon>
    </lineage>
</organism>
<comment type="subcellular location">
    <subcellularLocation>
        <location evidence="1">Membrane</location>
        <topology evidence="1">Multi-pass membrane protein</topology>
    </subcellularLocation>
</comment>
<dbReference type="Gene3D" id="1.50.40.10">
    <property type="entry name" value="Mitochondrial carrier domain"/>
    <property type="match status" value="2"/>
</dbReference>
<evidence type="ECO:0000256" key="6">
    <source>
        <dbReference type="ARBA" id="ARBA00022989"/>
    </source>
</evidence>
<dbReference type="AlphaFoldDB" id="A0A7S4G8X3"/>
<dbReference type="GO" id="GO:0055085">
    <property type="term" value="P:transmembrane transport"/>
    <property type="evidence" value="ECO:0007669"/>
    <property type="project" value="InterPro"/>
</dbReference>
<evidence type="ECO:0000313" key="10">
    <source>
        <dbReference type="EMBL" id="CAE0829143.1"/>
    </source>
</evidence>
<keyword evidence="3 9" id="KW-0813">Transport</keyword>
<evidence type="ECO:0008006" key="11">
    <source>
        <dbReference type="Google" id="ProtNLM"/>
    </source>
</evidence>
<evidence type="ECO:0000256" key="7">
    <source>
        <dbReference type="ARBA" id="ARBA00023136"/>
    </source>
</evidence>
<keyword evidence="4 8" id="KW-0812">Transmembrane</keyword>
<dbReference type="SUPFAM" id="SSF103506">
    <property type="entry name" value="Mitochondrial carrier"/>
    <property type="match status" value="1"/>
</dbReference>
<protein>
    <recommendedName>
        <fullName evidence="11">Mitochondrial carrier protein</fullName>
    </recommendedName>
</protein>
<dbReference type="EMBL" id="HBJA01117448">
    <property type="protein sequence ID" value="CAE0829143.1"/>
    <property type="molecule type" value="Transcribed_RNA"/>
</dbReference>
<proteinExistence type="inferred from homology"/>
<evidence type="ECO:0000256" key="3">
    <source>
        <dbReference type="ARBA" id="ARBA00022448"/>
    </source>
</evidence>
<dbReference type="GO" id="GO:0006862">
    <property type="term" value="P:nucleotide transport"/>
    <property type="evidence" value="ECO:0007669"/>
    <property type="project" value="InterPro"/>
</dbReference>
<name>A0A7S4G8X3_9EUGL</name>
<dbReference type="Pfam" id="PF00153">
    <property type="entry name" value="Mito_carr"/>
    <property type="match status" value="3"/>
</dbReference>
<keyword evidence="7 8" id="KW-0472">Membrane</keyword>
<evidence type="ECO:0000256" key="8">
    <source>
        <dbReference type="PROSITE-ProRule" id="PRU00282"/>
    </source>
</evidence>
<gene>
    <name evidence="10" type="ORF">EGYM00163_LOCUS40421</name>
</gene>
<accession>A0A7S4G8X3</accession>
<dbReference type="PANTHER" id="PTHR45683">
    <property type="entry name" value="MITOCHONDRIAL NICOTINAMIDE ADENINE DINUCLEOTIDE TRANSPORTER 1-RELATED-RELATED"/>
    <property type="match status" value="1"/>
</dbReference>
<evidence type="ECO:0000256" key="1">
    <source>
        <dbReference type="ARBA" id="ARBA00004141"/>
    </source>
</evidence>
<dbReference type="InterPro" id="IPR023395">
    <property type="entry name" value="MCP_dom_sf"/>
</dbReference>
<feature type="repeat" description="Solcar" evidence="8">
    <location>
        <begin position="15"/>
        <end position="108"/>
    </location>
</feature>
<evidence type="ECO:0000256" key="9">
    <source>
        <dbReference type="RuleBase" id="RU000488"/>
    </source>
</evidence>
<reference evidence="10" key="1">
    <citation type="submission" date="2021-01" db="EMBL/GenBank/DDBJ databases">
        <authorList>
            <person name="Corre E."/>
            <person name="Pelletier E."/>
            <person name="Niang G."/>
            <person name="Scheremetjew M."/>
            <person name="Finn R."/>
            <person name="Kale V."/>
            <person name="Holt S."/>
            <person name="Cochrane G."/>
            <person name="Meng A."/>
            <person name="Brown T."/>
            <person name="Cohen L."/>
        </authorList>
    </citation>
    <scope>NUCLEOTIDE SEQUENCE</scope>
    <source>
        <strain evidence="10">CCMP1594</strain>
    </source>
</reference>
<comment type="similarity">
    <text evidence="2 9">Belongs to the mitochondrial carrier (TC 2.A.29) family.</text>
</comment>
<sequence length="311" mass="34143">MGMVFYGFAPSAINLDVLIHTFSGVSAGAIATLTLHPVDLVKTRFQAQDGTVARRINNVTYTSTLQAFRCILKSEGIPALYQGMTPALLGGTSGWGLYFGCYKYLKAMLPEDLVMRNFIAATSAGCFSSILTCPIWLIKTRMQLLERTNTGTASMSRELQAILSTQGVTGLFRGLVPQLWLVLNPAIQLTVYEHLKSWAHAFSGHDTNHKLPDRYLTGCIIASKTIATTLTTPLSVIKVRMQDPRNHSDYTSVRYQGMLQSASTIMQREGPKGFFRGLVPTLGRTLPGALVTFLSYESISHALKDQLQNGQ</sequence>
<evidence type="ECO:0000256" key="5">
    <source>
        <dbReference type="ARBA" id="ARBA00022737"/>
    </source>
</evidence>
<dbReference type="InterPro" id="IPR044712">
    <property type="entry name" value="SLC25A32-like"/>
</dbReference>
<feature type="repeat" description="Solcar" evidence="8">
    <location>
        <begin position="112"/>
        <end position="198"/>
    </location>
</feature>
<dbReference type="InterPro" id="IPR018108">
    <property type="entry name" value="MCP_transmembrane"/>
</dbReference>
<dbReference type="PROSITE" id="PS50920">
    <property type="entry name" value="SOLCAR"/>
    <property type="match status" value="3"/>
</dbReference>
<keyword evidence="5" id="KW-0677">Repeat</keyword>
<evidence type="ECO:0000256" key="4">
    <source>
        <dbReference type="ARBA" id="ARBA00022692"/>
    </source>
</evidence>
<evidence type="ECO:0000256" key="2">
    <source>
        <dbReference type="ARBA" id="ARBA00006375"/>
    </source>
</evidence>
<keyword evidence="6" id="KW-1133">Transmembrane helix</keyword>
<dbReference type="GO" id="GO:0016020">
    <property type="term" value="C:membrane"/>
    <property type="evidence" value="ECO:0007669"/>
    <property type="project" value="UniProtKB-SubCell"/>
</dbReference>
<feature type="repeat" description="Solcar" evidence="8">
    <location>
        <begin position="213"/>
        <end position="302"/>
    </location>
</feature>